<dbReference type="Pfam" id="PF00271">
    <property type="entry name" value="Helicase_C"/>
    <property type="match status" value="1"/>
</dbReference>
<evidence type="ECO:0000313" key="4">
    <source>
        <dbReference type="Proteomes" id="UP000032545"/>
    </source>
</evidence>
<dbReference type="AlphaFoldDB" id="A0A0D8BN49"/>
<sequence>MDGALHAQIVKLAQASQNFGFLLEHEPLLVLFGVSAESYIYPDPNTSLMKARQFAETLAARMVAETETRVRGDRQVDRLAALARSGLLDSRIKRAFDAVRRAGNEAVHGYFGEVRVALAMVGHCFELGVWFHRFLTEDRSVIAFVPPAPPESGTAASSAVDADELRQLREELAAYRDRLAQTKVRLDGRLDELAAEQAARTEAEQAAERARSEAQALHETVAELHRRISALVADSPRQTTLTPATVATESADADAMAVREVLSVEAGIGLPGMQPRSTNADQREALIERARVAAREPRTEVQVRAEIDRMLQAAGWVVQNVSALNLFVGGGGVAVREGRTASGPADYLLYVDQALVGVIEAKREGTTLTQVEGQSARYAGTLTKEQQMATWRSPLPFRYESTAIETQFTNVLDPVPRSRRVFSFHQPATLARWMREADEDPDHPTLRARLAALPATFPLATASLRPAQVDAVTGLERSLATGRPRALIQMATGAGKTYAAVTTSARLLRHARARRVLFLVDRNNLGRQARTEFGGYMVPDDGRRFTDLYNAEILAGSGVADSWQVVISTVQRLYAVLSGRSVPDADTDDPDLDDGMEASGDEDVEPAAVTYSAALPPETFDLIIIDECHRSIYGKWRAVLEYFDAFQTGLTATPTKQTLGYFQRNVVSEYSNQQAVADGVNVDFDVYRIRTKHGEQGDTIEAGITVPRRDRRTREQRYEELDDDFSYSPDQLGRTVISEGNLDLVLATFRDRLFTEIFPGRTEVPKTLVFARDDNHADEIVRRIREVFNRGNEFAVKITYSVRNTDELLASFRNSAELRVAVTVDMISTGTDVRPLECLLFLRNPKSPVAFEQMKGRGARTIDPAEFQSVTPDARTKDRFVLVDAIGVVDTKRVDAAPLARHTERQISLEALLRKAGSLEITADETATLASRLARLDQRLTAEERTELETLAKMPLAEVVGSLVRAADPDLLADAERKGPTEVRKLVVAAVRPLAANPDLRARLLEIRRAHEITIDEVNTDVLLSAGGVDRSELARDQVTSWRAYLKANHDEIALIEAAYEHGGDPRSVYIRLKELAARIARPPHLWSPLSLWHSYQVLGLAPEAPGVSYGTLDLIGLIRYELGIEEQPRPHRAVVDERFASWLAAQRQAGVTFTADQEWWLERIKDIVVSSATFNDSDLDESPFTQNGGTDGFLAAFGNDRAETVLTTLRTALTA</sequence>
<organism evidence="3 4">
    <name type="scientific">Frankia torreyi</name>
    <dbReference type="NCBI Taxonomy" id="1856"/>
    <lineage>
        <taxon>Bacteria</taxon>
        <taxon>Bacillati</taxon>
        <taxon>Actinomycetota</taxon>
        <taxon>Actinomycetes</taxon>
        <taxon>Frankiales</taxon>
        <taxon>Frankiaceae</taxon>
        <taxon>Frankia</taxon>
    </lineage>
</organism>
<dbReference type="InterPro" id="IPR006935">
    <property type="entry name" value="Helicase/UvrB_N"/>
</dbReference>
<dbReference type="Gene3D" id="3.90.1570.30">
    <property type="match status" value="1"/>
</dbReference>
<dbReference type="Gene3D" id="3.40.50.300">
    <property type="entry name" value="P-loop containing nucleotide triphosphate hydrolases"/>
    <property type="match status" value="2"/>
</dbReference>
<evidence type="ECO:0000259" key="2">
    <source>
        <dbReference type="PROSITE" id="PS51192"/>
    </source>
</evidence>
<dbReference type="PROSITE" id="PS51192">
    <property type="entry name" value="HELICASE_ATP_BIND_1"/>
    <property type="match status" value="1"/>
</dbReference>
<keyword evidence="3" id="KW-0347">Helicase</keyword>
<evidence type="ECO:0000256" key="1">
    <source>
        <dbReference type="SAM" id="Coils"/>
    </source>
</evidence>
<comment type="caution">
    <text evidence="3">The sequence shown here is derived from an EMBL/GenBank/DDBJ whole genome shotgun (WGS) entry which is preliminary data.</text>
</comment>
<feature type="coiled-coil region" evidence="1">
    <location>
        <begin position="165"/>
        <end position="227"/>
    </location>
</feature>
<dbReference type="EC" id="3.1.21.3" evidence="3"/>
<keyword evidence="3" id="KW-0547">Nucleotide-binding</keyword>
<dbReference type="GO" id="GO:0005524">
    <property type="term" value="F:ATP binding"/>
    <property type="evidence" value="ECO:0007669"/>
    <property type="project" value="InterPro"/>
</dbReference>
<dbReference type="InterPro" id="IPR013670">
    <property type="entry name" value="EcoEI_R_C_dom"/>
</dbReference>
<keyword evidence="3" id="KW-0378">Hydrolase</keyword>
<dbReference type="GO" id="GO:0006304">
    <property type="term" value="P:DNA modification"/>
    <property type="evidence" value="ECO:0007669"/>
    <property type="project" value="InterPro"/>
</dbReference>
<dbReference type="PATRIC" id="fig|1502723.3.peg.3433"/>
<dbReference type="GO" id="GO:0004386">
    <property type="term" value="F:helicase activity"/>
    <property type="evidence" value="ECO:0007669"/>
    <property type="project" value="UniProtKB-KW"/>
</dbReference>
<dbReference type="PANTHER" id="PTHR47396">
    <property type="entry name" value="TYPE I RESTRICTION ENZYME ECOKI R PROTEIN"/>
    <property type="match status" value="1"/>
</dbReference>
<dbReference type="SMART" id="SM00487">
    <property type="entry name" value="DEXDc"/>
    <property type="match status" value="1"/>
</dbReference>
<reference evidence="3 4" key="2">
    <citation type="journal article" date="2016" name="Genome Announc.">
        <title>Permanent Draft Genome Sequences for Two Variants of Frankia sp. Strain CpI1, the First Frankia Strain Isolated from Root Nodules of Comptonia peregrina.</title>
        <authorList>
            <person name="Oshone R."/>
            <person name="Hurst S.G.IV."/>
            <person name="Abebe-Akele F."/>
            <person name="Simpson S."/>
            <person name="Morris K."/>
            <person name="Thomas W.K."/>
            <person name="Tisa L.S."/>
        </authorList>
    </citation>
    <scope>NUCLEOTIDE SEQUENCE [LARGE SCALE GENOMIC DNA]</scope>
    <source>
        <strain evidence="4">CpI1-S</strain>
    </source>
</reference>
<accession>A0A0D8BN49</accession>
<dbReference type="InterPro" id="IPR027417">
    <property type="entry name" value="P-loop_NTPase"/>
</dbReference>
<name>A0A0D8BN49_9ACTN</name>
<dbReference type="REBASE" id="138874">
    <property type="entry name" value="FspCpI1SORF861P"/>
</dbReference>
<reference evidence="4" key="1">
    <citation type="submission" date="2015-02" db="EMBL/GenBank/DDBJ databases">
        <title>Draft Genome of Frankia sp. CpI1-S.</title>
        <authorList>
            <person name="Oshone R.T."/>
            <person name="Ngom M."/>
            <person name="Ghodhbane-Gtari F."/>
            <person name="Gtari M."/>
            <person name="Morris K."/>
            <person name="Thomas K."/>
            <person name="Sen A."/>
            <person name="Tisa L.S."/>
        </authorList>
    </citation>
    <scope>NUCLEOTIDE SEQUENCE [LARGE SCALE GENOMIC DNA]</scope>
    <source>
        <strain evidence="4">CpI1-S</strain>
    </source>
</reference>
<gene>
    <name evidence="3" type="ORF">FF36_00859</name>
</gene>
<evidence type="ECO:0000313" key="3">
    <source>
        <dbReference type="EMBL" id="KJE24852.1"/>
    </source>
</evidence>
<dbReference type="Proteomes" id="UP000032545">
    <property type="component" value="Unassembled WGS sequence"/>
</dbReference>
<keyword evidence="3" id="KW-0067">ATP-binding</keyword>
<dbReference type="Pfam" id="PF04851">
    <property type="entry name" value="ResIII"/>
    <property type="match status" value="1"/>
</dbReference>
<dbReference type="GO" id="GO:0005829">
    <property type="term" value="C:cytosol"/>
    <property type="evidence" value="ECO:0007669"/>
    <property type="project" value="TreeGrafter"/>
</dbReference>
<dbReference type="InterPro" id="IPR050742">
    <property type="entry name" value="Helicase_Restrict-Modif_Enz"/>
</dbReference>
<proteinExistence type="predicted"/>
<keyword evidence="4" id="KW-1185">Reference proteome</keyword>
<dbReference type="InterPro" id="IPR025285">
    <property type="entry name" value="DUF4145"/>
</dbReference>
<feature type="domain" description="Helicase ATP-binding" evidence="2">
    <location>
        <begin position="477"/>
        <end position="672"/>
    </location>
</feature>
<dbReference type="Pfam" id="PF08463">
    <property type="entry name" value="EcoEI_R_C"/>
    <property type="match status" value="1"/>
</dbReference>
<dbReference type="InterPro" id="IPR014001">
    <property type="entry name" value="Helicase_ATP-bd"/>
</dbReference>
<protein>
    <submittedName>
        <fullName evidence="3">Helicase, type I site-specific restriction-modification system restriction subunit</fullName>
        <ecNumber evidence="3">3.1.21.3</ecNumber>
    </submittedName>
</protein>
<dbReference type="SUPFAM" id="SSF52540">
    <property type="entry name" value="P-loop containing nucleoside triphosphate hydrolases"/>
    <property type="match status" value="1"/>
</dbReference>
<dbReference type="Pfam" id="PF13643">
    <property type="entry name" value="DUF4145"/>
    <property type="match status" value="1"/>
</dbReference>
<dbReference type="GO" id="GO:0009035">
    <property type="term" value="F:type I site-specific deoxyribonuclease activity"/>
    <property type="evidence" value="ECO:0007669"/>
    <property type="project" value="UniProtKB-EC"/>
</dbReference>
<dbReference type="PANTHER" id="PTHR47396:SF1">
    <property type="entry name" value="ATP-DEPENDENT HELICASE IRC3-RELATED"/>
    <property type="match status" value="1"/>
</dbReference>
<dbReference type="InterPro" id="IPR001650">
    <property type="entry name" value="Helicase_C-like"/>
</dbReference>
<dbReference type="GO" id="GO:0003677">
    <property type="term" value="F:DNA binding"/>
    <property type="evidence" value="ECO:0007669"/>
    <property type="project" value="InterPro"/>
</dbReference>
<keyword evidence="1" id="KW-0175">Coiled coil</keyword>
<dbReference type="EMBL" id="JYFN01000004">
    <property type="protein sequence ID" value="KJE24852.1"/>
    <property type="molecule type" value="Genomic_DNA"/>
</dbReference>